<name>A0A0A9FKE2_ARUDO</name>
<sequence>MHDTPSYPFKTLVCHYYYCLQF</sequence>
<proteinExistence type="predicted"/>
<organism evidence="1">
    <name type="scientific">Arundo donax</name>
    <name type="common">Giant reed</name>
    <name type="synonym">Donax arundinaceus</name>
    <dbReference type="NCBI Taxonomy" id="35708"/>
    <lineage>
        <taxon>Eukaryota</taxon>
        <taxon>Viridiplantae</taxon>
        <taxon>Streptophyta</taxon>
        <taxon>Embryophyta</taxon>
        <taxon>Tracheophyta</taxon>
        <taxon>Spermatophyta</taxon>
        <taxon>Magnoliopsida</taxon>
        <taxon>Liliopsida</taxon>
        <taxon>Poales</taxon>
        <taxon>Poaceae</taxon>
        <taxon>PACMAD clade</taxon>
        <taxon>Arundinoideae</taxon>
        <taxon>Arundineae</taxon>
        <taxon>Arundo</taxon>
    </lineage>
</organism>
<reference evidence="1" key="1">
    <citation type="submission" date="2014-09" db="EMBL/GenBank/DDBJ databases">
        <authorList>
            <person name="Magalhaes I.L.F."/>
            <person name="Oliveira U."/>
            <person name="Santos F.R."/>
            <person name="Vidigal T.H.D.A."/>
            <person name="Brescovit A.D."/>
            <person name="Santos A.J."/>
        </authorList>
    </citation>
    <scope>NUCLEOTIDE SEQUENCE</scope>
    <source>
        <tissue evidence="1">Shoot tissue taken approximately 20 cm above the soil surface</tissue>
    </source>
</reference>
<protein>
    <submittedName>
        <fullName evidence="1">Uncharacterized protein</fullName>
    </submittedName>
</protein>
<dbReference type="AlphaFoldDB" id="A0A0A9FKE2"/>
<reference evidence="1" key="2">
    <citation type="journal article" date="2015" name="Data Brief">
        <title>Shoot transcriptome of the giant reed, Arundo donax.</title>
        <authorList>
            <person name="Barrero R.A."/>
            <person name="Guerrero F.D."/>
            <person name="Moolhuijzen P."/>
            <person name="Goolsby J.A."/>
            <person name="Tidwell J."/>
            <person name="Bellgard S.E."/>
            <person name="Bellgard M.I."/>
        </authorList>
    </citation>
    <scope>NUCLEOTIDE SEQUENCE</scope>
    <source>
        <tissue evidence="1">Shoot tissue taken approximately 20 cm above the soil surface</tissue>
    </source>
</reference>
<accession>A0A0A9FKE2</accession>
<dbReference type="EMBL" id="GBRH01186217">
    <property type="protein sequence ID" value="JAE11679.1"/>
    <property type="molecule type" value="Transcribed_RNA"/>
</dbReference>
<evidence type="ECO:0000313" key="1">
    <source>
        <dbReference type="EMBL" id="JAE11679.1"/>
    </source>
</evidence>